<proteinExistence type="predicted"/>
<gene>
    <name evidence="1" type="ORF">HELGO_WM22255</name>
</gene>
<name>A0A6S6T309_9BACT</name>
<reference evidence="1" key="1">
    <citation type="submission" date="2020-01" db="EMBL/GenBank/DDBJ databases">
        <authorList>
            <person name="Meier V. D."/>
            <person name="Meier V D."/>
        </authorList>
    </citation>
    <scope>NUCLEOTIDE SEQUENCE</scope>
    <source>
        <strain evidence="1">HLG_WM_MAG_06</strain>
    </source>
</reference>
<dbReference type="AlphaFoldDB" id="A0A6S6T309"/>
<protein>
    <submittedName>
        <fullName evidence="1">Uncharacterized protein</fullName>
    </submittedName>
</protein>
<organism evidence="1">
    <name type="scientific">uncultured Sulfurovum sp</name>
    <dbReference type="NCBI Taxonomy" id="269237"/>
    <lineage>
        <taxon>Bacteria</taxon>
        <taxon>Pseudomonadati</taxon>
        <taxon>Campylobacterota</taxon>
        <taxon>Epsilonproteobacteria</taxon>
        <taxon>Campylobacterales</taxon>
        <taxon>Sulfurovaceae</taxon>
        <taxon>Sulfurovum</taxon>
        <taxon>environmental samples</taxon>
    </lineage>
</organism>
<dbReference type="EMBL" id="CACVAP010000082">
    <property type="protein sequence ID" value="CAA6815171.1"/>
    <property type="molecule type" value="Genomic_DNA"/>
</dbReference>
<evidence type="ECO:0000313" key="1">
    <source>
        <dbReference type="EMBL" id="CAA6815171.1"/>
    </source>
</evidence>
<accession>A0A6S6T309</accession>
<sequence>MKIELNSGREIFLDSIYQDHTYGGLLAGYPNKEMNERYIKSAMEIALEKMNAEVTYLVPPSLLEMEIDERARREYKDAIRIPYITCYGQFESSVIKGDDMNHASWLTIVWYQDDFALPIDESVLEHIKTIDWDNVAEGYEF</sequence>